<dbReference type="EMBL" id="QXFY01001718">
    <property type="protein sequence ID" value="KAE9311016.1"/>
    <property type="molecule type" value="Genomic_DNA"/>
</dbReference>
<dbReference type="Proteomes" id="UP000488956">
    <property type="component" value="Unassembled WGS sequence"/>
</dbReference>
<evidence type="ECO:0000313" key="4">
    <source>
        <dbReference type="Proteomes" id="UP000460718"/>
    </source>
</evidence>
<protein>
    <submittedName>
        <fullName evidence="1">Uncharacterized protein</fullName>
    </submittedName>
</protein>
<organism evidence="1 4">
    <name type="scientific">Phytophthora fragariae</name>
    <dbReference type="NCBI Taxonomy" id="53985"/>
    <lineage>
        <taxon>Eukaryota</taxon>
        <taxon>Sar</taxon>
        <taxon>Stramenopiles</taxon>
        <taxon>Oomycota</taxon>
        <taxon>Peronosporomycetes</taxon>
        <taxon>Peronosporales</taxon>
        <taxon>Peronosporaceae</taxon>
        <taxon>Phytophthora</taxon>
    </lineage>
</organism>
<dbReference type="Proteomes" id="UP000486351">
    <property type="component" value="Unassembled WGS sequence"/>
</dbReference>
<evidence type="ECO:0000313" key="6">
    <source>
        <dbReference type="Proteomes" id="UP000488956"/>
    </source>
</evidence>
<evidence type="ECO:0000313" key="3">
    <source>
        <dbReference type="EMBL" id="KAE9311016.1"/>
    </source>
</evidence>
<dbReference type="EMBL" id="QXFX01002014">
    <property type="protein sequence ID" value="KAE9081846.1"/>
    <property type="molecule type" value="Genomic_DNA"/>
</dbReference>
<sequence length="55" mass="6257">MKVLLKFAQLQLLYSKELEEIVAQSTTAQGTKPDAARIMVKKMQDSFESYCSMKV</sequence>
<gene>
    <name evidence="3" type="ORF">PF008_g20308</name>
    <name evidence="2" type="ORF">PF010_g21823</name>
    <name evidence="1" type="ORF">PF011_g31544</name>
</gene>
<dbReference type="EMBL" id="QXFW01007910">
    <property type="protein sequence ID" value="KAE8956249.1"/>
    <property type="molecule type" value="Genomic_DNA"/>
</dbReference>
<name>A0A6A3GFE5_9STRA</name>
<dbReference type="AlphaFoldDB" id="A0A6A3GFE5"/>
<evidence type="ECO:0000313" key="5">
    <source>
        <dbReference type="Proteomes" id="UP000486351"/>
    </source>
</evidence>
<accession>A0A6A3GFE5</accession>
<comment type="caution">
    <text evidence="1">The sequence shown here is derived from an EMBL/GenBank/DDBJ whole genome shotgun (WGS) entry which is preliminary data.</text>
</comment>
<evidence type="ECO:0000313" key="1">
    <source>
        <dbReference type="EMBL" id="KAE8956249.1"/>
    </source>
</evidence>
<proteinExistence type="predicted"/>
<evidence type="ECO:0000313" key="2">
    <source>
        <dbReference type="EMBL" id="KAE9081846.1"/>
    </source>
</evidence>
<reference evidence="4 5" key="1">
    <citation type="submission" date="2018-09" db="EMBL/GenBank/DDBJ databases">
        <title>Genomic investigation of the strawberry pathogen Phytophthora fragariae indicates pathogenicity is determined by transcriptional variation in three key races.</title>
        <authorList>
            <person name="Adams T.M."/>
            <person name="Armitage A.D."/>
            <person name="Sobczyk M.K."/>
            <person name="Bates H.J."/>
            <person name="Dunwell J.M."/>
            <person name="Nellist C.F."/>
            <person name="Harrison R.J."/>
        </authorList>
    </citation>
    <scope>NUCLEOTIDE SEQUENCE [LARGE SCALE GENOMIC DNA]</scope>
    <source>
        <strain evidence="3 5">NOV-77</strain>
        <strain evidence="2 6">ONT-3</strain>
        <strain evidence="1 4">SCRP245</strain>
    </source>
</reference>
<dbReference type="Proteomes" id="UP000460718">
    <property type="component" value="Unassembled WGS sequence"/>
</dbReference>